<dbReference type="Gene3D" id="2.30.30.90">
    <property type="match status" value="1"/>
</dbReference>
<keyword evidence="4" id="KW-1185">Reference proteome</keyword>
<dbReference type="InterPro" id="IPR053184">
    <property type="entry name" value="FeoA-like"/>
</dbReference>
<dbReference type="Proteomes" id="UP000010808">
    <property type="component" value="Chromosome"/>
</dbReference>
<dbReference type="eggNOG" id="COG1918">
    <property type="taxonomic scope" value="Bacteria"/>
</dbReference>
<dbReference type="InterPro" id="IPR008988">
    <property type="entry name" value="Transcriptional_repressor_C"/>
</dbReference>
<dbReference type="SUPFAM" id="SSF50037">
    <property type="entry name" value="C-terminal domain of transcriptional repressors"/>
    <property type="match status" value="1"/>
</dbReference>
<accession>L0RDB0</accession>
<reference evidence="3 4" key="1">
    <citation type="submission" date="2012-10" db="EMBL/GenBank/DDBJ databases">
        <authorList>
            <person name="Genoscope - CEA"/>
        </authorList>
    </citation>
    <scope>NUCLEOTIDE SEQUENCE [LARGE SCALE GENOMIC DNA]</scope>
    <source>
        <strain evidence="4">AM13 / DSM 14728</strain>
    </source>
</reference>
<dbReference type="OrthoDB" id="7690445at2"/>
<evidence type="ECO:0000313" key="4">
    <source>
        <dbReference type="Proteomes" id="UP000010808"/>
    </source>
</evidence>
<proteinExistence type="predicted"/>
<keyword evidence="1" id="KW-0408">Iron</keyword>
<dbReference type="HOGENOM" id="CLU_150646_6_3_7"/>
<evidence type="ECO:0000256" key="1">
    <source>
        <dbReference type="ARBA" id="ARBA00023004"/>
    </source>
</evidence>
<dbReference type="PANTHER" id="PTHR43151">
    <property type="entry name" value="FEOA FAMILY PROTEIN"/>
    <property type="match status" value="1"/>
</dbReference>
<dbReference type="STRING" id="1121451.DESAM_22472"/>
<dbReference type="PANTHER" id="PTHR43151:SF2">
    <property type="entry name" value="FE(2+) TRANSPORT PROTEIN A-RELATED"/>
    <property type="match status" value="1"/>
</dbReference>
<organism evidence="3 4">
    <name type="scientific">Maridesulfovibrio hydrothermalis AM13 = DSM 14728</name>
    <dbReference type="NCBI Taxonomy" id="1121451"/>
    <lineage>
        <taxon>Bacteria</taxon>
        <taxon>Pseudomonadati</taxon>
        <taxon>Thermodesulfobacteriota</taxon>
        <taxon>Desulfovibrionia</taxon>
        <taxon>Desulfovibrionales</taxon>
        <taxon>Desulfovibrionaceae</taxon>
        <taxon>Maridesulfovibrio</taxon>
    </lineage>
</organism>
<protein>
    <submittedName>
        <fullName evidence="3">FeoA family protein</fullName>
    </submittedName>
</protein>
<dbReference type="RefSeq" id="WP_015337339.1">
    <property type="nucleotide sequence ID" value="NC_020055.1"/>
</dbReference>
<feature type="domain" description="Ferrous iron transporter FeoA-like" evidence="2">
    <location>
        <begin position="11"/>
        <end position="80"/>
    </location>
</feature>
<dbReference type="GO" id="GO:0046914">
    <property type="term" value="F:transition metal ion binding"/>
    <property type="evidence" value="ECO:0007669"/>
    <property type="project" value="InterPro"/>
</dbReference>
<dbReference type="EMBL" id="FO203522">
    <property type="protein sequence ID" value="CCO24739.1"/>
    <property type="molecule type" value="Genomic_DNA"/>
</dbReference>
<dbReference type="KEGG" id="dhy:DESAM_22472"/>
<gene>
    <name evidence="3" type="ORF">DESAM_22472</name>
</gene>
<evidence type="ECO:0000259" key="2">
    <source>
        <dbReference type="SMART" id="SM00899"/>
    </source>
</evidence>
<sequence length="90" mass="9628">MNVIADSIKPRPLSCYASGMSVRVTSLEGGRCCSSRLLSLGIIPGTIINVINSCGRMTIQIRSSQFAIGCEMAKKIMAIPVCNRCECSKS</sequence>
<dbReference type="PATRIC" id="fig|1121451.3.peg.2688"/>
<dbReference type="InterPro" id="IPR038157">
    <property type="entry name" value="FeoA_core_dom"/>
</dbReference>
<dbReference type="InterPro" id="IPR007167">
    <property type="entry name" value="Fe-transptr_FeoA-like"/>
</dbReference>
<dbReference type="AlphaFoldDB" id="L0RDB0"/>
<name>L0RDB0_9BACT</name>
<dbReference type="SMART" id="SM00899">
    <property type="entry name" value="FeoA"/>
    <property type="match status" value="1"/>
</dbReference>
<evidence type="ECO:0000313" key="3">
    <source>
        <dbReference type="EMBL" id="CCO24739.1"/>
    </source>
</evidence>
<dbReference type="Pfam" id="PF04023">
    <property type="entry name" value="FeoA"/>
    <property type="match status" value="1"/>
</dbReference>